<dbReference type="PANTHER" id="PTHR42722">
    <property type="entry name" value="LEUCINE DEHYDROGENASE"/>
    <property type="match status" value="1"/>
</dbReference>
<dbReference type="GO" id="GO:0000166">
    <property type="term" value="F:nucleotide binding"/>
    <property type="evidence" value="ECO:0007669"/>
    <property type="project" value="UniProtKB-KW"/>
</dbReference>
<dbReference type="SUPFAM" id="SSF51735">
    <property type="entry name" value="NAD(P)-binding Rossmann-fold domains"/>
    <property type="match status" value="1"/>
</dbReference>
<dbReference type="Gene3D" id="3.40.50.720">
    <property type="entry name" value="NAD(P)-binding Rossmann-like Domain"/>
    <property type="match status" value="1"/>
</dbReference>
<evidence type="ECO:0000256" key="3">
    <source>
        <dbReference type="ARBA" id="ARBA00023027"/>
    </source>
</evidence>
<dbReference type="FunFam" id="3.40.50.10860:FF:000010">
    <property type="entry name" value="Leucine dehydrogenase"/>
    <property type="match status" value="1"/>
</dbReference>
<comment type="similarity">
    <text evidence="1 6">Belongs to the Glu/Leu/Phe/Val dehydrogenases family.</text>
</comment>
<feature type="binding site" evidence="5">
    <location>
        <begin position="178"/>
        <end position="183"/>
    </location>
    <ligand>
        <name>NAD(+)</name>
        <dbReference type="ChEBI" id="CHEBI:57540"/>
    </ligand>
</feature>
<proteinExistence type="inferred from homology"/>
<feature type="domain" description="Glutamate/phenylalanine/leucine/valine/L-tryptophan dehydrogenase C-terminal" evidence="7">
    <location>
        <begin position="142"/>
        <end position="349"/>
    </location>
</feature>
<dbReference type="PIRSF" id="PIRSF000188">
    <property type="entry name" value="Phe_leu_dh"/>
    <property type="match status" value="1"/>
</dbReference>
<reference evidence="8 9" key="1">
    <citation type="submission" date="2019-12" db="EMBL/GenBank/DDBJ databases">
        <title>Snethiella sp. nov. sp. isolated from sea sand.</title>
        <authorList>
            <person name="Kim J."/>
            <person name="Jeong S.E."/>
            <person name="Jung H.S."/>
            <person name="Jeon C.O."/>
        </authorList>
    </citation>
    <scope>NUCLEOTIDE SEQUENCE [LARGE SCALE GENOMIC DNA]</scope>
    <source>
        <strain evidence="8 9">DP05</strain>
    </source>
</reference>
<dbReference type="RefSeq" id="WP_161315667.1">
    <property type="nucleotide sequence ID" value="NZ_WTUW01000002.1"/>
</dbReference>
<dbReference type="Proteomes" id="UP000476030">
    <property type="component" value="Unassembled WGS sequence"/>
</dbReference>
<dbReference type="SMART" id="SM00839">
    <property type="entry name" value="ELFV_dehydrog"/>
    <property type="match status" value="1"/>
</dbReference>
<keyword evidence="2 6" id="KW-0560">Oxidoreductase</keyword>
<dbReference type="PANTHER" id="PTHR42722:SF1">
    <property type="entry name" value="VALINE DEHYDROGENASE"/>
    <property type="match status" value="1"/>
</dbReference>
<dbReference type="InterPro" id="IPR016211">
    <property type="entry name" value="Glu/Phe/Leu/Val/Trp_DH_bac/arc"/>
</dbReference>
<dbReference type="AlphaFoldDB" id="A0A6L8W7P0"/>
<evidence type="ECO:0000313" key="8">
    <source>
        <dbReference type="EMBL" id="MZR31141.1"/>
    </source>
</evidence>
<dbReference type="Gene3D" id="3.40.50.10860">
    <property type="entry name" value="Leucine Dehydrogenase, chain A, domain 1"/>
    <property type="match status" value="1"/>
</dbReference>
<gene>
    <name evidence="8" type="ORF">GQE98_10900</name>
</gene>
<dbReference type="CDD" id="cd01075">
    <property type="entry name" value="NAD_bind_Leu_Phe_Val_DH"/>
    <property type="match status" value="1"/>
</dbReference>
<dbReference type="InterPro" id="IPR006095">
    <property type="entry name" value="Glu/Leu/Phe/Val/Trp_DH"/>
</dbReference>
<dbReference type="InterPro" id="IPR036291">
    <property type="entry name" value="NAD(P)-bd_dom_sf"/>
</dbReference>
<dbReference type="EMBL" id="WTUW01000002">
    <property type="protein sequence ID" value="MZR31141.1"/>
    <property type="molecule type" value="Genomic_DNA"/>
</dbReference>
<dbReference type="GO" id="GO:0006520">
    <property type="term" value="P:amino acid metabolic process"/>
    <property type="evidence" value="ECO:0007669"/>
    <property type="project" value="InterPro"/>
</dbReference>
<dbReference type="Pfam" id="PF00208">
    <property type="entry name" value="ELFV_dehydrog"/>
    <property type="match status" value="1"/>
</dbReference>
<keyword evidence="9" id="KW-1185">Reference proteome</keyword>
<dbReference type="PRINTS" id="PR00082">
    <property type="entry name" value="GLFDHDRGNASE"/>
</dbReference>
<name>A0A6L8W7P0_9PROT</name>
<organism evidence="8 9">
    <name type="scientific">Sneathiella litorea</name>
    <dbReference type="NCBI Taxonomy" id="2606216"/>
    <lineage>
        <taxon>Bacteria</taxon>
        <taxon>Pseudomonadati</taxon>
        <taxon>Pseudomonadota</taxon>
        <taxon>Alphaproteobacteria</taxon>
        <taxon>Sneathiellales</taxon>
        <taxon>Sneathiellaceae</taxon>
        <taxon>Sneathiella</taxon>
    </lineage>
</organism>
<evidence type="ECO:0000256" key="5">
    <source>
        <dbReference type="PIRSR" id="PIRSR000188-2"/>
    </source>
</evidence>
<dbReference type="Pfam" id="PF02812">
    <property type="entry name" value="ELFV_dehydrog_N"/>
    <property type="match status" value="1"/>
</dbReference>
<evidence type="ECO:0000256" key="6">
    <source>
        <dbReference type="RuleBase" id="RU004417"/>
    </source>
</evidence>
<evidence type="ECO:0000256" key="1">
    <source>
        <dbReference type="ARBA" id="ARBA00006382"/>
    </source>
</evidence>
<sequence>MTVFSAKEFDNHEDVLFFHDKKSGLKAIIAVHDTTLGPALGGTRMWDYQNEEEAIADVLRLSRGMTYKSSLAGINLGGGKSVIIGDSRTEKTPDLMEAFGRAVDQLGGTYIAAEDVGTSVTDLEIARRSTRHIAGISEGNSGDPSPATAWGVFHGLRAAVEFELKQKSLASIKVSVQGLGNVGYGLCELLKDAGAELIVADLNEAAVEKAVKNLGAKAVSIDAIYDQEADVFAPCALGAVLNDDTIDRLKVRVVAGSANNQLAEDRHARTLTEKAILYTPDYAINAGGIIIISHEGPSFDREKAMQHVAGIHDTCLSIFERAKREKVTTAEIADKIALERLERVRNEKARLALAS</sequence>
<dbReference type="InterPro" id="IPR006097">
    <property type="entry name" value="Glu/Leu/Phe/Val/Trp_DH_dimer"/>
</dbReference>
<protein>
    <submittedName>
        <fullName evidence="8">Amino acid dehydrogenase</fullName>
    </submittedName>
</protein>
<evidence type="ECO:0000256" key="2">
    <source>
        <dbReference type="ARBA" id="ARBA00023002"/>
    </source>
</evidence>
<comment type="caution">
    <text evidence="8">The sequence shown here is derived from an EMBL/GenBank/DDBJ whole genome shotgun (WGS) entry which is preliminary data.</text>
</comment>
<evidence type="ECO:0000259" key="7">
    <source>
        <dbReference type="SMART" id="SM00839"/>
    </source>
</evidence>
<keyword evidence="3 5" id="KW-0520">NAD</keyword>
<dbReference type="GO" id="GO:0016639">
    <property type="term" value="F:oxidoreductase activity, acting on the CH-NH2 group of donors, NAD or NADP as acceptor"/>
    <property type="evidence" value="ECO:0007669"/>
    <property type="project" value="InterPro"/>
</dbReference>
<feature type="active site" description="Proton donor/acceptor" evidence="4">
    <location>
        <position position="80"/>
    </location>
</feature>
<evidence type="ECO:0000256" key="4">
    <source>
        <dbReference type="PIRSR" id="PIRSR000188-1"/>
    </source>
</evidence>
<evidence type="ECO:0000313" key="9">
    <source>
        <dbReference type="Proteomes" id="UP000476030"/>
    </source>
</evidence>
<dbReference type="InterPro" id="IPR006096">
    <property type="entry name" value="Glu/Leu/Phe/Val/Trp_DH_C"/>
</dbReference>
<dbReference type="SUPFAM" id="SSF53223">
    <property type="entry name" value="Aminoacid dehydrogenase-like, N-terminal domain"/>
    <property type="match status" value="1"/>
</dbReference>
<keyword evidence="5" id="KW-0547">Nucleotide-binding</keyword>
<accession>A0A6L8W7P0</accession>
<dbReference type="InterPro" id="IPR046346">
    <property type="entry name" value="Aminoacid_DH-like_N_sf"/>
</dbReference>